<dbReference type="AlphaFoldDB" id="A0A172QVU8"/>
<dbReference type="Gene3D" id="2.60.200.40">
    <property type="match status" value="1"/>
</dbReference>
<comment type="similarity">
    <text evidence="2">Belongs to the diacylglycerol/lipid kinase family.</text>
</comment>
<dbReference type="OrthoDB" id="142078at2"/>
<dbReference type="InterPro" id="IPR050187">
    <property type="entry name" value="Lipid_Phosphate_FormReg"/>
</dbReference>
<evidence type="ECO:0000313" key="4">
    <source>
        <dbReference type="EMBL" id="ANE04776.1"/>
    </source>
</evidence>
<dbReference type="PROSITE" id="PS50146">
    <property type="entry name" value="DAGK"/>
    <property type="match status" value="1"/>
</dbReference>
<accession>A0A172QVU8</accession>
<dbReference type="InterPro" id="IPR016064">
    <property type="entry name" value="NAD/diacylglycerol_kinase_sf"/>
</dbReference>
<dbReference type="EMBL" id="CP015622">
    <property type="protein sequence ID" value="ANE04776.1"/>
    <property type="molecule type" value="Genomic_DNA"/>
</dbReference>
<name>A0A172QVU8_9CORY</name>
<evidence type="ECO:0000313" key="5">
    <source>
        <dbReference type="Proteomes" id="UP000076929"/>
    </source>
</evidence>
<keyword evidence="4" id="KW-0808">Transferase</keyword>
<dbReference type="PANTHER" id="PTHR12358:SF106">
    <property type="entry name" value="LIPID KINASE YEGS"/>
    <property type="match status" value="1"/>
</dbReference>
<dbReference type="GO" id="GO:0004143">
    <property type="term" value="F:ATP-dependent diacylglycerol kinase activity"/>
    <property type="evidence" value="ECO:0007669"/>
    <property type="project" value="TreeGrafter"/>
</dbReference>
<dbReference type="STRING" id="1652495.ccrud_11620"/>
<dbReference type="Pfam" id="PF00781">
    <property type="entry name" value="DAGK_cat"/>
    <property type="match status" value="1"/>
</dbReference>
<dbReference type="PANTHER" id="PTHR12358">
    <property type="entry name" value="SPHINGOSINE KINASE"/>
    <property type="match status" value="1"/>
</dbReference>
<evidence type="ECO:0000259" key="3">
    <source>
        <dbReference type="PROSITE" id="PS50146"/>
    </source>
</evidence>
<gene>
    <name evidence="4" type="ORF">ccrud_11620</name>
</gene>
<evidence type="ECO:0000256" key="1">
    <source>
        <dbReference type="ARBA" id="ARBA00001946"/>
    </source>
</evidence>
<dbReference type="Gene3D" id="3.40.50.10330">
    <property type="entry name" value="Probable inorganic polyphosphate/atp-NAD kinase, domain 1"/>
    <property type="match status" value="1"/>
</dbReference>
<evidence type="ECO:0000256" key="2">
    <source>
        <dbReference type="ARBA" id="ARBA00005983"/>
    </source>
</evidence>
<dbReference type="SUPFAM" id="SSF111331">
    <property type="entry name" value="NAD kinase/diacylglycerol kinase-like"/>
    <property type="match status" value="1"/>
</dbReference>
<dbReference type="KEGG" id="ccjz:ccrud_11620"/>
<dbReference type="InterPro" id="IPR017438">
    <property type="entry name" value="ATP-NAD_kinase_N"/>
</dbReference>
<keyword evidence="5" id="KW-1185">Reference proteome</keyword>
<dbReference type="InterPro" id="IPR001206">
    <property type="entry name" value="Diacylglycerol_kinase_cat_dom"/>
</dbReference>
<organism evidence="4 5">
    <name type="scientific">Corynebacterium crudilactis</name>
    <dbReference type="NCBI Taxonomy" id="1652495"/>
    <lineage>
        <taxon>Bacteria</taxon>
        <taxon>Bacillati</taxon>
        <taxon>Actinomycetota</taxon>
        <taxon>Actinomycetes</taxon>
        <taxon>Mycobacteriales</taxon>
        <taxon>Corynebacteriaceae</taxon>
        <taxon>Corynebacterium</taxon>
    </lineage>
</organism>
<keyword evidence="4" id="KW-0418">Kinase</keyword>
<dbReference type="GO" id="GO:0005886">
    <property type="term" value="C:plasma membrane"/>
    <property type="evidence" value="ECO:0007669"/>
    <property type="project" value="TreeGrafter"/>
</dbReference>
<dbReference type="RefSeq" id="WP_066567846.1">
    <property type="nucleotide sequence ID" value="NZ_CP015622.1"/>
</dbReference>
<dbReference type="SMART" id="SM00046">
    <property type="entry name" value="DAGKc"/>
    <property type="match status" value="1"/>
</dbReference>
<sequence>MAFKRSVLLLALENMHVLLIANPESTTQTQELFRRVVPQLMKIDDVHLEARFTHYAGHAEEMLQGMTRDDFDVIIPAGGDGTVNEVINGLLGKAEGDLRNVEDLPAVAVLPTGSANVFARALGYPTDPYTAAEMLVDLVRKKHTRTITLGTWKGDEEDTRWFAVNAGFGIDADVIARVERARAQGFAASPLLYLQVSIRAWIKTQIKPPKITVEAVDTQGEELQREDIPLLLASNTNPWTFLGPLPVVTNPENSFDSGLGLFGLTDVRGFGGVAAMMHLIGLGRGRKLEKLIAKRTIEFDDVEKVTLMCTSGQRFQVDGEFEGKPTQVVLESIPDALRVFAPNTNPAPPTMSWSRHVRKHVRDFIRVRSFGI</sequence>
<dbReference type="Proteomes" id="UP000076929">
    <property type="component" value="Chromosome"/>
</dbReference>
<proteinExistence type="inferred from homology"/>
<reference evidence="4 5" key="1">
    <citation type="submission" date="2016-05" db="EMBL/GenBank/DDBJ databases">
        <title>Complete genome sequence of Corynebacterium crudilactis, a new Corynebacterium species isolated from raw cow's milk.</title>
        <authorList>
            <person name="Christian R."/>
            <person name="Zimmermann J."/>
            <person name="Lipski A."/>
            <person name="Kalinowski J."/>
        </authorList>
    </citation>
    <scope>NUCLEOTIDE SEQUENCE [LARGE SCALE GENOMIC DNA]</scope>
    <source>
        <strain evidence="4 5">JZ16</strain>
    </source>
</reference>
<protein>
    <submittedName>
        <fullName evidence="4">Diacylglycerol kinase</fullName>
    </submittedName>
</protein>
<comment type="cofactor">
    <cofactor evidence="1">
        <name>Mg(2+)</name>
        <dbReference type="ChEBI" id="CHEBI:18420"/>
    </cofactor>
</comment>
<feature type="domain" description="DAGKc" evidence="3">
    <location>
        <begin position="12"/>
        <end position="153"/>
    </location>
</feature>